<evidence type="ECO:0000256" key="8">
    <source>
        <dbReference type="ARBA" id="ARBA00022729"/>
    </source>
</evidence>
<dbReference type="Pfam" id="PF08263">
    <property type="entry name" value="LRRNT_2"/>
    <property type="match status" value="2"/>
</dbReference>
<keyword evidence="10 18" id="KW-0547">Nucleotide-binding</keyword>
<dbReference type="CDD" id="cd14066">
    <property type="entry name" value="STKc_IRAK"/>
    <property type="match status" value="1"/>
</dbReference>
<evidence type="ECO:0000256" key="6">
    <source>
        <dbReference type="ARBA" id="ARBA00022679"/>
    </source>
</evidence>
<keyword evidence="24" id="KW-1185">Reference proteome</keyword>
<dbReference type="Pfam" id="PF00560">
    <property type="entry name" value="LRR_1"/>
    <property type="match status" value="5"/>
</dbReference>
<evidence type="ECO:0000256" key="21">
    <source>
        <dbReference type="SAM" id="SignalP"/>
    </source>
</evidence>
<dbReference type="Pfam" id="PF00069">
    <property type="entry name" value="Pkinase"/>
    <property type="match status" value="1"/>
</dbReference>
<feature type="compositionally biased region" description="Polar residues" evidence="19">
    <location>
        <begin position="447"/>
        <end position="472"/>
    </location>
</feature>
<dbReference type="InterPro" id="IPR001611">
    <property type="entry name" value="Leu-rich_rpt"/>
</dbReference>
<dbReference type="Gene3D" id="1.10.510.10">
    <property type="entry name" value="Transferase(Phosphotransferase) domain 1"/>
    <property type="match status" value="1"/>
</dbReference>
<dbReference type="InterPro" id="IPR003591">
    <property type="entry name" value="Leu-rich_rpt_typical-subtyp"/>
</dbReference>
<dbReference type="SMART" id="SM00220">
    <property type="entry name" value="S_TKc"/>
    <property type="match status" value="1"/>
</dbReference>
<evidence type="ECO:0000259" key="22">
    <source>
        <dbReference type="PROSITE" id="PS50011"/>
    </source>
</evidence>
<dbReference type="InterPro" id="IPR008271">
    <property type="entry name" value="Ser/Thr_kinase_AS"/>
</dbReference>
<dbReference type="SMART" id="SM00369">
    <property type="entry name" value="LRR_TYP"/>
    <property type="match status" value="5"/>
</dbReference>
<evidence type="ECO:0000256" key="7">
    <source>
        <dbReference type="ARBA" id="ARBA00022692"/>
    </source>
</evidence>
<dbReference type="PANTHER" id="PTHR47986">
    <property type="entry name" value="OSJNBA0070M12.3 PROTEIN"/>
    <property type="match status" value="1"/>
</dbReference>
<evidence type="ECO:0000256" key="10">
    <source>
        <dbReference type="ARBA" id="ARBA00022741"/>
    </source>
</evidence>
<keyword evidence="3" id="KW-1003">Cell membrane</keyword>
<keyword evidence="4" id="KW-0723">Serine/threonine-protein kinase</keyword>
<dbReference type="InterPro" id="IPR052422">
    <property type="entry name" value="Auxin_Ser/Thr_Kinase"/>
</dbReference>
<dbReference type="InterPro" id="IPR011009">
    <property type="entry name" value="Kinase-like_dom_sf"/>
</dbReference>
<evidence type="ECO:0000313" key="23">
    <source>
        <dbReference type="EMBL" id="KAL3620258.1"/>
    </source>
</evidence>
<evidence type="ECO:0000256" key="11">
    <source>
        <dbReference type="ARBA" id="ARBA00022777"/>
    </source>
</evidence>
<protein>
    <recommendedName>
        <fullName evidence="22">Protein kinase domain-containing protein</fullName>
    </recommendedName>
</protein>
<feature type="region of interest" description="Disordered" evidence="19">
    <location>
        <begin position="905"/>
        <end position="939"/>
    </location>
</feature>
<keyword evidence="7 20" id="KW-0812">Transmembrane</keyword>
<dbReference type="GO" id="GO:0004674">
    <property type="term" value="F:protein serine/threonine kinase activity"/>
    <property type="evidence" value="ECO:0007669"/>
    <property type="project" value="UniProtKB-KW"/>
</dbReference>
<evidence type="ECO:0000256" key="18">
    <source>
        <dbReference type="PROSITE-ProRule" id="PRU10141"/>
    </source>
</evidence>
<evidence type="ECO:0000256" key="3">
    <source>
        <dbReference type="ARBA" id="ARBA00022475"/>
    </source>
</evidence>
<feature type="chain" id="PRO_5044796514" description="Protein kinase domain-containing protein" evidence="21">
    <location>
        <begin position="20"/>
        <end position="939"/>
    </location>
</feature>
<keyword evidence="16" id="KW-0675">Receptor</keyword>
<feature type="region of interest" description="Disordered" evidence="19">
    <location>
        <begin position="442"/>
        <end position="492"/>
    </location>
</feature>
<name>A0ABD3BS19_9LAMI</name>
<dbReference type="GO" id="GO:0005524">
    <property type="term" value="F:ATP binding"/>
    <property type="evidence" value="ECO:0007669"/>
    <property type="project" value="UniProtKB-UniRule"/>
</dbReference>
<dbReference type="SUPFAM" id="SSF56112">
    <property type="entry name" value="Protein kinase-like (PK-like)"/>
    <property type="match status" value="1"/>
</dbReference>
<dbReference type="InterPro" id="IPR000719">
    <property type="entry name" value="Prot_kinase_dom"/>
</dbReference>
<proteinExistence type="inferred from homology"/>
<dbReference type="FunFam" id="3.80.10.10:FF:000190">
    <property type="entry name" value="Receptor-like kinase TMK4"/>
    <property type="match status" value="1"/>
</dbReference>
<dbReference type="Proteomes" id="UP001632038">
    <property type="component" value="Unassembled WGS sequence"/>
</dbReference>
<comment type="similarity">
    <text evidence="2">Belongs to the protein kinase superfamily. Ser/Thr protein kinase family.</text>
</comment>
<evidence type="ECO:0000256" key="1">
    <source>
        <dbReference type="ARBA" id="ARBA00004162"/>
    </source>
</evidence>
<dbReference type="InterPro" id="IPR017441">
    <property type="entry name" value="Protein_kinase_ATP_BS"/>
</dbReference>
<evidence type="ECO:0000256" key="9">
    <source>
        <dbReference type="ARBA" id="ARBA00022737"/>
    </source>
</evidence>
<dbReference type="FunFam" id="3.30.200.20:FF:000039">
    <property type="entry name" value="receptor-like protein kinase FERONIA"/>
    <property type="match status" value="1"/>
</dbReference>
<evidence type="ECO:0000256" key="16">
    <source>
        <dbReference type="ARBA" id="ARBA00023170"/>
    </source>
</evidence>
<feature type="domain" description="Protein kinase" evidence="22">
    <location>
        <begin position="592"/>
        <end position="879"/>
    </location>
</feature>
<evidence type="ECO:0000313" key="24">
    <source>
        <dbReference type="Proteomes" id="UP001632038"/>
    </source>
</evidence>
<evidence type="ECO:0000256" key="2">
    <source>
        <dbReference type="ARBA" id="ARBA00008684"/>
    </source>
</evidence>
<keyword evidence="9" id="KW-0677">Repeat</keyword>
<feature type="signal peptide" evidence="21">
    <location>
        <begin position="1"/>
        <end position="19"/>
    </location>
</feature>
<keyword evidence="5" id="KW-0433">Leucine-rich repeat</keyword>
<dbReference type="GO" id="GO:0005886">
    <property type="term" value="C:plasma membrane"/>
    <property type="evidence" value="ECO:0007669"/>
    <property type="project" value="UniProtKB-SubCell"/>
</dbReference>
<evidence type="ECO:0000256" key="12">
    <source>
        <dbReference type="ARBA" id="ARBA00022840"/>
    </source>
</evidence>
<keyword evidence="15" id="KW-1015">Disulfide bond</keyword>
<dbReference type="FunFam" id="3.80.10.10:FF:000129">
    <property type="entry name" value="Leucine-rich repeat receptor-like kinase"/>
    <property type="match status" value="1"/>
</dbReference>
<keyword evidence="13 20" id="KW-1133">Transmembrane helix</keyword>
<dbReference type="AlphaFoldDB" id="A0ABD3BS19"/>
<keyword evidence="17" id="KW-0325">Glycoprotein</keyword>
<dbReference type="GO" id="GO:0006952">
    <property type="term" value="P:defense response"/>
    <property type="evidence" value="ECO:0007669"/>
    <property type="project" value="UniProtKB-ARBA"/>
</dbReference>
<evidence type="ECO:0000256" key="17">
    <source>
        <dbReference type="ARBA" id="ARBA00023180"/>
    </source>
</evidence>
<feature type="binding site" evidence="18">
    <location>
        <position position="620"/>
    </location>
    <ligand>
        <name>ATP</name>
        <dbReference type="ChEBI" id="CHEBI:30616"/>
    </ligand>
</feature>
<reference evidence="24" key="1">
    <citation type="journal article" date="2024" name="IScience">
        <title>Strigolactones Initiate the Formation of Haustorium-like Structures in Castilleja.</title>
        <authorList>
            <person name="Buerger M."/>
            <person name="Peterson D."/>
            <person name="Chory J."/>
        </authorList>
    </citation>
    <scope>NUCLEOTIDE SEQUENCE [LARGE SCALE GENOMIC DNA]</scope>
</reference>
<evidence type="ECO:0000256" key="13">
    <source>
        <dbReference type="ARBA" id="ARBA00022989"/>
    </source>
</evidence>
<dbReference type="PROSITE" id="PS00108">
    <property type="entry name" value="PROTEIN_KINASE_ST"/>
    <property type="match status" value="1"/>
</dbReference>
<dbReference type="InterPro" id="IPR013210">
    <property type="entry name" value="LRR_N_plant-typ"/>
</dbReference>
<evidence type="ECO:0000256" key="20">
    <source>
        <dbReference type="SAM" id="Phobius"/>
    </source>
</evidence>
<comment type="subcellular location">
    <subcellularLocation>
        <location evidence="1">Cell membrane</location>
        <topology evidence="1">Single-pass membrane protein</topology>
    </subcellularLocation>
</comment>
<organism evidence="23 24">
    <name type="scientific">Castilleja foliolosa</name>
    <dbReference type="NCBI Taxonomy" id="1961234"/>
    <lineage>
        <taxon>Eukaryota</taxon>
        <taxon>Viridiplantae</taxon>
        <taxon>Streptophyta</taxon>
        <taxon>Embryophyta</taxon>
        <taxon>Tracheophyta</taxon>
        <taxon>Spermatophyta</taxon>
        <taxon>Magnoliopsida</taxon>
        <taxon>eudicotyledons</taxon>
        <taxon>Gunneridae</taxon>
        <taxon>Pentapetalae</taxon>
        <taxon>asterids</taxon>
        <taxon>lamiids</taxon>
        <taxon>Lamiales</taxon>
        <taxon>Orobanchaceae</taxon>
        <taxon>Pedicularideae</taxon>
        <taxon>Castillejinae</taxon>
        <taxon>Castilleja</taxon>
    </lineage>
</organism>
<keyword evidence="6" id="KW-0808">Transferase</keyword>
<dbReference type="SUPFAM" id="SSF52058">
    <property type="entry name" value="L domain-like"/>
    <property type="match status" value="1"/>
</dbReference>
<comment type="caution">
    <text evidence="23">The sequence shown here is derived from an EMBL/GenBank/DDBJ whole genome shotgun (WGS) entry which is preliminary data.</text>
</comment>
<accession>A0ABD3BS19</accession>
<feature type="transmembrane region" description="Helical" evidence="20">
    <location>
        <begin position="498"/>
        <end position="523"/>
    </location>
</feature>
<dbReference type="EMBL" id="JAVIJP010000066">
    <property type="protein sequence ID" value="KAL3620258.1"/>
    <property type="molecule type" value="Genomic_DNA"/>
</dbReference>
<sequence length="939" mass="103194">MLYIILGLYFISLLGCVNCITDENDLKILSDLKNHLQNPELLKWPDDLKDPCGPPSLPHLFCSNGKVTQIQVQGLGLEGPLPQNFNQLDKLQNLGLQRNKFNGALPSFSGLSNLELAFLDFNEFDTIPSDFFRGLSSVRVLALDDNPFNQSSGWALPSDLAECTQLVNLSCSGCNINGPLPDYLGKLPSLSSLQLSYNRLSGNIPSTFRGSMLQSLWLNNQDKVGMTGPINIIGSMLGLTSLWLHGNHFTGSIPDDIGLLTSLKQLNLNGNRLVGLIPPGLANLNLQTLDLNNNMLMGPIPKFKAVHATYQSNSFCTSVAGEKCAPEVGALLDFLHDLNYPETLASGWRGNDPCDGPWWGISCNPRKEVTVINLQRLGLNGTLSPSLANLPSLHEIHLEGNNLHGPVPENLTHLASLRVLNLNGNNFDPPLPIFRPDVRIVTDGNPKFQSNGSESTNPSPRESPDSSHNYPSPGQDHQHGPKNSSRSTDEPGPKNSRFYIISAAVAGSTVFALIAIVFAVFCVRKKKMAKTPPARVSNHSSKDNMFIDSLRASNAESLASYGFDKSQSIKPENANGNSLISLHVLRKVTGDFAKENELGRGGFGVVYRGELDDGSEIAVKRMVVGAVCNTALHEFRSEIGVLSSVRHRNLVSLLGYSEEGDERLLVYEYMPRGALSRHLFRWKSLGLEPLTWTRRINIALDVARGVEYLHKLAHHSFVHRDLKSANILLDDGFRAKVADFGLVKLAPDREVSVATRLAGTFGYLAPEYAVTGKITTKVDVFSFGVVLMELLTGLSALDEQRPEEKRYLAEWFWRIKSSKETLIAAIDPALEAKEDIYDTICDIALLAGHCTARDPTHRPEMGHAVNVLGQLVEKWRPFEETDEYISGINMTLPLPQMLKGWQEEEGETRDISYVSQDSKGSIPAKPSGFADSFTSNDAR</sequence>
<dbReference type="PROSITE" id="PS00107">
    <property type="entry name" value="PROTEIN_KINASE_ATP"/>
    <property type="match status" value="1"/>
</dbReference>
<dbReference type="PANTHER" id="PTHR47986:SF1">
    <property type="entry name" value="OS04G0685900 PROTEIN"/>
    <property type="match status" value="1"/>
</dbReference>
<dbReference type="FunFam" id="1.10.510.10:FF:000468">
    <property type="entry name" value="PTI1-like tyrosine-protein kinase 3"/>
    <property type="match status" value="1"/>
</dbReference>
<dbReference type="PROSITE" id="PS50011">
    <property type="entry name" value="PROTEIN_KINASE_DOM"/>
    <property type="match status" value="1"/>
</dbReference>
<dbReference type="GO" id="GO:0051707">
    <property type="term" value="P:response to other organism"/>
    <property type="evidence" value="ECO:0007669"/>
    <property type="project" value="UniProtKB-ARBA"/>
</dbReference>
<evidence type="ECO:0000256" key="14">
    <source>
        <dbReference type="ARBA" id="ARBA00023136"/>
    </source>
</evidence>
<dbReference type="InterPro" id="IPR032675">
    <property type="entry name" value="LRR_dom_sf"/>
</dbReference>
<keyword evidence="8 21" id="KW-0732">Signal</keyword>
<evidence type="ECO:0000256" key="15">
    <source>
        <dbReference type="ARBA" id="ARBA00023157"/>
    </source>
</evidence>
<dbReference type="Gene3D" id="3.30.200.20">
    <property type="entry name" value="Phosphorylase Kinase, domain 1"/>
    <property type="match status" value="1"/>
</dbReference>
<keyword evidence="12 18" id="KW-0067">ATP-binding</keyword>
<evidence type="ECO:0000256" key="19">
    <source>
        <dbReference type="SAM" id="MobiDB-lite"/>
    </source>
</evidence>
<keyword evidence="11" id="KW-0418">Kinase</keyword>
<evidence type="ECO:0000256" key="5">
    <source>
        <dbReference type="ARBA" id="ARBA00022614"/>
    </source>
</evidence>
<gene>
    <name evidence="23" type="ORF">CASFOL_035170</name>
</gene>
<dbReference type="Gene3D" id="3.80.10.10">
    <property type="entry name" value="Ribonuclease Inhibitor"/>
    <property type="match status" value="2"/>
</dbReference>
<evidence type="ECO:0000256" key="4">
    <source>
        <dbReference type="ARBA" id="ARBA00022527"/>
    </source>
</evidence>
<keyword evidence="14 20" id="KW-0472">Membrane</keyword>